<dbReference type="Proteomes" id="UP000269945">
    <property type="component" value="Unassembled WGS sequence"/>
</dbReference>
<evidence type="ECO:0000256" key="5">
    <source>
        <dbReference type="ARBA" id="ARBA00022989"/>
    </source>
</evidence>
<feature type="domain" description="Calponin-homology (CH)" evidence="11">
    <location>
        <begin position="5"/>
        <end position="112"/>
    </location>
</feature>
<feature type="compositionally biased region" description="Low complexity" evidence="10">
    <location>
        <begin position="122"/>
        <end position="141"/>
    </location>
</feature>
<feature type="non-terminal residue" evidence="12">
    <location>
        <position position="288"/>
    </location>
</feature>
<dbReference type="FunFam" id="1.10.418.10:FF:000057">
    <property type="entry name" value="Calmin"/>
    <property type="match status" value="1"/>
</dbReference>
<evidence type="ECO:0000256" key="3">
    <source>
        <dbReference type="ARBA" id="ARBA00022692"/>
    </source>
</evidence>
<dbReference type="InterPro" id="IPR047827">
    <property type="entry name" value="CLMN_CH_first"/>
</dbReference>
<dbReference type="GO" id="GO:0007097">
    <property type="term" value="P:nuclear migration"/>
    <property type="evidence" value="ECO:0007669"/>
    <property type="project" value="TreeGrafter"/>
</dbReference>
<comment type="subcellular location">
    <subcellularLocation>
        <location evidence="1">Membrane</location>
        <topology evidence="1">Single-pass type IV membrane protein</topology>
    </subcellularLocation>
</comment>
<evidence type="ECO:0000256" key="4">
    <source>
        <dbReference type="ARBA" id="ARBA00022737"/>
    </source>
</evidence>
<organism evidence="12 13">
    <name type="scientific">Gulo gulo</name>
    <name type="common">Wolverine</name>
    <name type="synonym">Gluton</name>
    <dbReference type="NCBI Taxonomy" id="48420"/>
    <lineage>
        <taxon>Eukaryota</taxon>
        <taxon>Metazoa</taxon>
        <taxon>Chordata</taxon>
        <taxon>Craniata</taxon>
        <taxon>Vertebrata</taxon>
        <taxon>Euteleostomi</taxon>
        <taxon>Mammalia</taxon>
        <taxon>Eutheria</taxon>
        <taxon>Laurasiatheria</taxon>
        <taxon>Carnivora</taxon>
        <taxon>Caniformia</taxon>
        <taxon>Musteloidea</taxon>
        <taxon>Mustelidae</taxon>
        <taxon>Guloninae</taxon>
        <taxon>Gulo</taxon>
    </lineage>
</organism>
<name>A0A9X9Q7R4_GULGU</name>
<dbReference type="InterPro" id="IPR047826">
    <property type="entry name" value="CLMN_CH_second"/>
</dbReference>
<accession>A0A9X9Q7R4</accession>
<keyword evidence="13" id="KW-1185">Reference proteome</keyword>
<dbReference type="FunFam" id="1.10.418.10:FF:000063">
    <property type="entry name" value="Calmin"/>
    <property type="match status" value="1"/>
</dbReference>
<feature type="domain" description="Calponin-homology (CH)" evidence="11">
    <location>
        <begin position="160"/>
        <end position="264"/>
    </location>
</feature>
<evidence type="ECO:0000256" key="8">
    <source>
        <dbReference type="ARBA" id="ARBA00070333"/>
    </source>
</evidence>
<dbReference type="SMART" id="SM00033">
    <property type="entry name" value="CH"/>
    <property type="match status" value="2"/>
</dbReference>
<dbReference type="GO" id="GO:0034993">
    <property type="term" value="C:meiotic nuclear membrane microtubule tethering complex"/>
    <property type="evidence" value="ECO:0007669"/>
    <property type="project" value="TreeGrafter"/>
</dbReference>
<dbReference type="SUPFAM" id="SSF47576">
    <property type="entry name" value="Calponin-homology domain, CH-domain"/>
    <property type="match status" value="1"/>
</dbReference>
<dbReference type="PROSITE" id="PS50021">
    <property type="entry name" value="CH"/>
    <property type="match status" value="2"/>
</dbReference>
<proteinExistence type="predicted"/>
<dbReference type="GO" id="GO:0008285">
    <property type="term" value="P:negative regulation of cell population proliferation"/>
    <property type="evidence" value="ECO:0007669"/>
    <property type="project" value="TreeGrafter"/>
</dbReference>
<dbReference type="CDD" id="cd21245">
    <property type="entry name" value="CH_CLMN_rpt2"/>
    <property type="match status" value="1"/>
</dbReference>
<dbReference type="PROSITE" id="PS00020">
    <property type="entry name" value="ACTININ_2"/>
    <property type="match status" value="1"/>
</dbReference>
<evidence type="ECO:0000259" key="11">
    <source>
        <dbReference type="PROSITE" id="PS50021"/>
    </source>
</evidence>
<comment type="caution">
    <text evidence="12">The sequence shown here is derived from an EMBL/GenBank/DDBJ whole genome shotgun (WGS) entry which is preliminary data.</text>
</comment>
<evidence type="ECO:0000256" key="1">
    <source>
        <dbReference type="ARBA" id="ARBA00004211"/>
    </source>
</evidence>
<feature type="region of interest" description="Disordered" evidence="10">
    <location>
        <begin position="122"/>
        <end position="149"/>
    </location>
</feature>
<evidence type="ECO:0000313" key="12">
    <source>
        <dbReference type="EMBL" id="VCX38287.1"/>
    </source>
</evidence>
<dbReference type="InterPro" id="IPR001715">
    <property type="entry name" value="CH_dom"/>
</dbReference>
<feature type="non-terminal residue" evidence="12">
    <location>
        <position position="1"/>
    </location>
</feature>
<reference evidence="12 13" key="1">
    <citation type="submission" date="2018-10" db="EMBL/GenBank/DDBJ databases">
        <authorList>
            <person name="Ekblom R."/>
            <person name="Jareborg N."/>
        </authorList>
    </citation>
    <scope>NUCLEOTIDE SEQUENCE [LARGE SCALE GENOMIC DNA]</scope>
    <source>
        <tissue evidence="12">Muscle</tissue>
    </source>
</reference>
<dbReference type="AlphaFoldDB" id="A0A9X9Q7R4"/>
<dbReference type="InterPro" id="IPR036872">
    <property type="entry name" value="CH_dom_sf"/>
</dbReference>
<evidence type="ECO:0000256" key="9">
    <source>
        <dbReference type="ARBA" id="ARBA00082870"/>
    </source>
</evidence>
<evidence type="ECO:0000256" key="6">
    <source>
        <dbReference type="ARBA" id="ARBA00023136"/>
    </source>
</evidence>
<dbReference type="PROSITE" id="PS00019">
    <property type="entry name" value="ACTININ_1"/>
    <property type="match status" value="1"/>
</dbReference>
<evidence type="ECO:0000313" key="13">
    <source>
        <dbReference type="Proteomes" id="UP000269945"/>
    </source>
</evidence>
<gene>
    <name evidence="12" type="ORF">BN2614_LOCUS1</name>
</gene>
<evidence type="ECO:0000256" key="2">
    <source>
        <dbReference type="ARBA" id="ARBA00022553"/>
    </source>
</evidence>
<dbReference type="CDD" id="cd21191">
    <property type="entry name" value="CH_CLMN_rpt1"/>
    <property type="match status" value="1"/>
</dbReference>
<keyword evidence="5" id="KW-1133">Transmembrane helix</keyword>
<dbReference type="GO" id="GO:0005737">
    <property type="term" value="C:cytoplasm"/>
    <property type="evidence" value="ECO:0007669"/>
    <property type="project" value="TreeGrafter"/>
</dbReference>
<dbReference type="GO" id="GO:0051015">
    <property type="term" value="F:actin filament binding"/>
    <property type="evidence" value="ECO:0007669"/>
    <property type="project" value="TreeGrafter"/>
</dbReference>
<protein>
    <recommendedName>
        <fullName evidence="8">Calmin</fullName>
    </recommendedName>
    <alternativeName>
        <fullName evidence="9">Calponin-like transmembrane domain protein</fullName>
    </alternativeName>
</protein>
<evidence type="ECO:0000256" key="7">
    <source>
        <dbReference type="ARBA" id="ARBA00023203"/>
    </source>
</evidence>
<dbReference type="Gene3D" id="1.10.418.10">
    <property type="entry name" value="Calponin-like domain"/>
    <property type="match status" value="2"/>
</dbReference>
<sequence>VERENVQKRTFTRWVNLHLEKCNPPLEVKDLFADIQDGKILMALLEVLSGRNLLQEYKSSSHRIFRLNNIAKALKFLEDSNVKLVSIDAAEIADGNPSLVLGLIWNIILFFQIKELTGNLSRNSPSSSLSPGSGGTDSDSSFPPTPTAERSLAVAVKDQRKAIRTLLAWVQRKTRKYGVAVQDFAGSWRSGMAFLAVIKAIDPSLVDMKQALEDSMRENLEKAFSIAHEALHIPRLLEPEDIMVDTPDEQSIVTYVAQFLEHFPELEAVCLFPLPLIQKAYIRICRHH</sequence>
<dbReference type="PANTHER" id="PTHR47535">
    <property type="entry name" value="MUSCLE-SPECIFIC PROTEIN 300 KDA, ISOFORM G"/>
    <property type="match status" value="1"/>
</dbReference>
<keyword evidence="3" id="KW-0812">Transmembrane</keyword>
<dbReference type="InterPro" id="IPR052403">
    <property type="entry name" value="LINC-complex_assoc"/>
</dbReference>
<dbReference type="Pfam" id="PF00307">
    <property type="entry name" value="CH"/>
    <property type="match status" value="2"/>
</dbReference>
<dbReference type="InterPro" id="IPR001589">
    <property type="entry name" value="Actinin_actin-bd_CS"/>
</dbReference>
<dbReference type="PANTHER" id="PTHR47535:SF7">
    <property type="entry name" value="CALMIN"/>
    <property type="match status" value="1"/>
</dbReference>
<keyword evidence="2" id="KW-0597">Phosphoprotein</keyword>
<keyword evidence="7" id="KW-0009">Actin-binding</keyword>
<keyword evidence="4" id="KW-0677">Repeat</keyword>
<keyword evidence="6" id="KW-0472">Membrane</keyword>
<evidence type="ECO:0000256" key="10">
    <source>
        <dbReference type="SAM" id="MobiDB-lite"/>
    </source>
</evidence>
<dbReference type="GO" id="GO:0005640">
    <property type="term" value="C:nuclear outer membrane"/>
    <property type="evidence" value="ECO:0007669"/>
    <property type="project" value="TreeGrafter"/>
</dbReference>
<dbReference type="EMBL" id="CYRY02043691">
    <property type="protein sequence ID" value="VCX38287.1"/>
    <property type="molecule type" value="Genomic_DNA"/>
</dbReference>